<comment type="similarity">
    <text evidence="2">Belongs to the ORC5 family.</text>
</comment>
<evidence type="ECO:0000259" key="7">
    <source>
        <dbReference type="Pfam" id="PF13191"/>
    </source>
</evidence>
<dbReference type="Proteomes" id="UP000095085">
    <property type="component" value="Unassembled WGS sequence"/>
</dbReference>
<dbReference type="GO" id="GO:0006270">
    <property type="term" value="P:DNA replication initiation"/>
    <property type="evidence" value="ECO:0007669"/>
    <property type="project" value="TreeGrafter"/>
</dbReference>
<dbReference type="GeneID" id="30994504"/>
<dbReference type="Pfam" id="PF13191">
    <property type="entry name" value="AAA_16"/>
    <property type="match status" value="1"/>
</dbReference>
<evidence type="ECO:0000313" key="11">
    <source>
        <dbReference type="Proteomes" id="UP000095085"/>
    </source>
</evidence>
<feature type="domain" description="Origin recognition complex subunit 5 C-terminal" evidence="8">
    <location>
        <begin position="319"/>
        <end position="488"/>
    </location>
</feature>
<keyword evidence="5" id="KW-0067">ATP-binding</keyword>
<keyword evidence="3" id="KW-0235">DNA replication</keyword>
<keyword evidence="6" id="KW-0539">Nucleus</keyword>
<feature type="domain" description="ORC5 lid" evidence="9">
    <location>
        <begin position="230"/>
        <end position="288"/>
    </location>
</feature>
<evidence type="ECO:0000313" key="10">
    <source>
        <dbReference type="EMBL" id="ODV69914.1"/>
    </source>
</evidence>
<evidence type="ECO:0000256" key="4">
    <source>
        <dbReference type="ARBA" id="ARBA00022741"/>
    </source>
</evidence>
<evidence type="ECO:0000259" key="8">
    <source>
        <dbReference type="Pfam" id="PF14630"/>
    </source>
</evidence>
<dbReference type="AlphaFoldDB" id="A0A1E4RRJ2"/>
<dbReference type="PANTHER" id="PTHR12705:SF0">
    <property type="entry name" value="ORIGIN RECOGNITION COMPLEX SUBUNIT 5"/>
    <property type="match status" value="1"/>
</dbReference>
<dbReference type="OrthoDB" id="365981at2759"/>
<dbReference type="InterPro" id="IPR041664">
    <property type="entry name" value="AAA_16"/>
</dbReference>
<evidence type="ECO:0000256" key="6">
    <source>
        <dbReference type="ARBA" id="ARBA00023242"/>
    </source>
</evidence>
<evidence type="ECO:0000256" key="3">
    <source>
        <dbReference type="ARBA" id="ARBA00022705"/>
    </source>
</evidence>
<gene>
    <name evidence="10" type="ORF">HYPBUDRAFT_146299</name>
</gene>
<evidence type="ECO:0000259" key="9">
    <source>
        <dbReference type="Pfam" id="PF21639"/>
    </source>
</evidence>
<dbReference type="InterPro" id="IPR048866">
    <property type="entry name" value="ORC5_lid"/>
</dbReference>
<name>A0A1E4RRJ2_9ASCO</name>
<dbReference type="PANTHER" id="PTHR12705">
    <property type="entry name" value="ORIGIN RECOGNITION COMPLEX SUBUNIT 5"/>
    <property type="match status" value="1"/>
</dbReference>
<evidence type="ECO:0000256" key="2">
    <source>
        <dbReference type="ARBA" id="ARBA00006269"/>
    </source>
</evidence>
<dbReference type="Pfam" id="PF21639">
    <property type="entry name" value="ORC5_lid"/>
    <property type="match status" value="1"/>
</dbReference>
<feature type="domain" description="Orc1-like AAA ATPase" evidence="7">
    <location>
        <begin position="17"/>
        <end position="166"/>
    </location>
</feature>
<dbReference type="GO" id="GO:0003688">
    <property type="term" value="F:DNA replication origin binding"/>
    <property type="evidence" value="ECO:0007669"/>
    <property type="project" value="TreeGrafter"/>
</dbReference>
<accession>A0A1E4RRJ2</accession>
<dbReference type="STRING" id="984485.A0A1E4RRJ2"/>
<dbReference type="RefSeq" id="XP_020078981.1">
    <property type="nucleotide sequence ID" value="XM_020219954.1"/>
</dbReference>
<dbReference type="GO" id="GO:0005664">
    <property type="term" value="C:nuclear origin of replication recognition complex"/>
    <property type="evidence" value="ECO:0007669"/>
    <property type="project" value="TreeGrafter"/>
</dbReference>
<evidence type="ECO:0000256" key="5">
    <source>
        <dbReference type="ARBA" id="ARBA00022840"/>
    </source>
</evidence>
<dbReference type="SUPFAM" id="SSF52540">
    <property type="entry name" value="P-loop containing nucleoside triphosphate hydrolases"/>
    <property type="match status" value="1"/>
</dbReference>
<sequence length="490" mass="56790">MEQGRLGLGELKNRVKARDVELDLLNSFITKDPASLIPSLVVSGYKAVGKTYTIQSYLEAMGINNTIVRCDECITQKLLLQRCLKKIKKDSGVDLTKYQQQFNYKGQEVSNIDLLCENFASFVVALEQFVEESNYKENHVLVLDRFDQCIDSTSNLFPAFLRLHEYSKINNISIVFIVSHDDPKEVVTFSIPHIFFDAYSEEQVVEILQSNQFCFFGDERFDDKVEHDFWIKYTKLIVDIFFSYTGSDMNFLIDICDKLWNSFINPVILGKYKPNEFIKIYQEDKGLFDNDNIINNSSIQEFSSAKEEEENNSIIVKDLPYHSKFILIASYLASFVEPKNDLHFFSKMNSLKVKTRKNSKKNLLSKSDIDNRLLSPNYFDLERLRAILSVIYRNEADPLSRSNLNFYHLYQDLSEREQARKDHEFSTFSLNTTIDLNSQIATLASLGLITRTYALDILSSKIRWKCNISWSTVEAISKDINFPLLNYLAE</sequence>
<dbReference type="InterPro" id="IPR047088">
    <property type="entry name" value="ORC5_C"/>
</dbReference>
<keyword evidence="4" id="KW-0547">Nucleotide-binding</keyword>
<dbReference type="InterPro" id="IPR027417">
    <property type="entry name" value="P-loop_NTPase"/>
</dbReference>
<organism evidence="10 11">
    <name type="scientific">Hyphopichia burtonii NRRL Y-1933</name>
    <dbReference type="NCBI Taxonomy" id="984485"/>
    <lineage>
        <taxon>Eukaryota</taxon>
        <taxon>Fungi</taxon>
        <taxon>Dikarya</taxon>
        <taxon>Ascomycota</taxon>
        <taxon>Saccharomycotina</taxon>
        <taxon>Pichiomycetes</taxon>
        <taxon>Debaryomycetaceae</taxon>
        <taxon>Hyphopichia</taxon>
    </lineage>
</organism>
<dbReference type="Gene3D" id="3.40.50.300">
    <property type="entry name" value="P-loop containing nucleotide triphosphate hydrolases"/>
    <property type="match status" value="1"/>
</dbReference>
<evidence type="ECO:0000256" key="1">
    <source>
        <dbReference type="ARBA" id="ARBA00004123"/>
    </source>
</evidence>
<protein>
    <submittedName>
        <fullName evidence="10">Uncharacterized protein</fullName>
    </submittedName>
</protein>
<reference evidence="11" key="1">
    <citation type="submission" date="2016-05" db="EMBL/GenBank/DDBJ databases">
        <title>Comparative genomics of biotechnologically important yeasts.</title>
        <authorList>
            <consortium name="DOE Joint Genome Institute"/>
            <person name="Riley R."/>
            <person name="Haridas S."/>
            <person name="Wolfe K.H."/>
            <person name="Lopes M.R."/>
            <person name="Hittinger C.T."/>
            <person name="Goker M."/>
            <person name="Salamov A."/>
            <person name="Wisecaver J."/>
            <person name="Long T.M."/>
            <person name="Aerts A.L."/>
            <person name="Barry K."/>
            <person name="Choi C."/>
            <person name="Clum A."/>
            <person name="Coughlan A.Y."/>
            <person name="Deshpande S."/>
            <person name="Douglass A.P."/>
            <person name="Hanson S.J."/>
            <person name="Klenk H.-P."/>
            <person name="Labutti K."/>
            <person name="Lapidus A."/>
            <person name="Lindquist E."/>
            <person name="Lipzen A."/>
            <person name="Meier-Kolthoff J.P."/>
            <person name="Ohm R.A."/>
            <person name="Otillar R.P."/>
            <person name="Pangilinan J."/>
            <person name="Peng Y."/>
            <person name="Rokas A."/>
            <person name="Rosa C.A."/>
            <person name="Scheuner C."/>
            <person name="Sibirny A.A."/>
            <person name="Slot J.C."/>
            <person name="Stielow J.B."/>
            <person name="Sun H."/>
            <person name="Kurtzman C.P."/>
            <person name="Blackwell M."/>
            <person name="Grigoriev I.V."/>
            <person name="Jeffries T.W."/>
        </authorList>
    </citation>
    <scope>NUCLEOTIDE SEQUENCE [LARGE SCALE GENOMIC DNA]</scope>
    <source>
        <strain evidence="11">NRRL Y-1933</strain>
    </source>
</reference>
<comment type="subcellular location">
    <subcellularLocation>
        <location evidence="1">Nucleus</location>
    </subcellularLocation>
</comment>
<dbReference type="InterPro" id="IPR020796">
    <property type="entry name" value="ORC5"/>
</dbReference>
<dbReference type="Pfam" id="PF14630">
    <property type="entry name" value="ORC5_C"/>
    <property type="match status" value="1"/>
</dbReference>
<dbReference type="EMBL" id="KV454538">
    <property type="protein sequence ID" value="ODV69914.1"/>
    <property type="molecule type" value="Genomic_DNA"/>
</dbReference>
<keyword evidence="11" id="KW-1185">Reference proteome</keyword>
<proteinExistence type="inferred from homology"/>